<gene>
    <name evidence="1" type="ORF">LSINAPIS_LOCUS8237</name>
</gene>
<dbReference type="Proteomes" id="UP000324832">
    <property type="component" value="Unassembled WGS sequence"/>
</dbReference>
<sequence length="86" mass="9944">MNFAELITEYLGELFTMLRRRTSKRFVLGDTTSDEGKWDEEATDVMPSELLQKFQMTLQADPDSKEDDTNRIVDEQLLKLPVSTLT</sequence>
<proteinExistence type="predicted"/>
<accession>A0A5E4QG85</accession>
<organism evidence="1 2">
    <name type="scientific">Leptidea sinapis</name>
    <dbReference type="NCBI Taxonomy" id="189913"/>
    <lineage>
        <taxon>Eukaryota</taxon>
        <taxon>Metazoa</taxon>
        <taxon>Ecdysozoa</taxon>
        <taxon>Arthropoda</taxon>
        <taxon>Hexapoda</taxon>
        <taxon>Insecta</taxon>
        <taxon>Pterygota</taxon>
        <taxon>Neoptera</taxon>
        <taxon>Endopterygota</taxon>
        <taxon>Lepidoptera</taxon>
        <taxon>Glossata</taxon>
        <taxon>Ditrysia</taxon>
        <taxon>Papilionoidea</taxon>
        <taxon>Pieridae</taxon>
        <taxon>Dismorphiinae</taxon>
        <taxon>Leptidea</taxon>
    </lineage>
</organism>
<keyword evidence="2" id="KW-1185">Reference proteome</keyword>
<evidence type="ECO:0000313" key="1">
    <source>
        <dbReference type="EMBL" id="VVC96826.1"/>
    </source>
</evidence>
<evidence type="ECO:0000313" key="2">
    <source>
        <dbReference type="Proteomes" id="UP000324832"/>
    </source>
</evidence>
<dbReference type="AlphaFoldDB" id="A0A5E4QG85"/>
<protein>
    <submittedName>
        <fullName evidence="1">Uncharacterized protein</fullName>
    </submittedName>
</protein>
<name>A0A5E4QG85_9NEOP</name>
<dbReference type="EMBL" id="FZQP02002891">
    <property type="protein sequence ID" value="VVC96826.1"/>
    <property type="molecule type" value="Genomic_DNA"/>
</dbReference>
<reference evidence="1 2" key="1">
    <citation type="submission" date="2017-07" db="EMBL/GenBank/DDBJ databases">
        <authorList>
            <person name="Talla V."/>
            <person name="Backstrom N."/>
        </authorList>
    </citation>
    <scope>NUCLEOTIDE SEQUENCE [LARGE SCALE GENOMIC DNA]</scope>
</reference>